<dbReference type="InterPro" id="IPR041679">
    <property type="entry name" value="DNA2/NAM7-like_C"/>
</dbReference>
<evidence type="ECO:0000313" key="4">
    <source>
        <dbReference type="EMBL" id="UYP46630.1"/>
    </source>
</evidence>
<feature type="domain" description="DNA2/NAM7 helicase helicase" evidence="1">
    <location>
        <begin position="961"/>
        <end position="1019"/>
    </location>
</feature>
<dbReference type="PANTHER" id="PTHR10887">
    <property type="entry name" value="DNA2/NAM7 HELICASE FAMILY"/>
    <property type="match status" value="1"/>
</dbReference>
<dbReference type="SUPFAM" id="SSF52980">
    <property type="entry name" value="Restriction endonuclease-like"/>
    <property type="match status" value="1"/>
</dbReference>
<dbReference type="Gene3D" id="3.40.50.300">
    <property type="entry name" value="P-loop containing nucleotide triphosphate hydrolases"/>
    <property type="match status" value="3"/>
</dbReference>
<dbReference type="SUPFAM" id="SSF52540">
    <property type="entry name" value="P-loop containing nucleoside triphosphate hydrolases"/>
    <property type="match status" value="1"/>
</dbReference>
<keyword evidence="5" id="KW-1185">Reference proteome</keyword>
<organism evidence="4 5">
    <name type="scientific">Candidatus Lokiarchaeum ossiferum</name>
    <dbReference type="NCBI Taxonomy" id="2951803"/>
    <lineage>
        <taxon>Archaea</taxon>
        <taxon>Promethearchaeati</taxon>
        <taxon>Promethearchaeota</taxon>
        <taxon>Promethearchaeia</taxon>
        <taxon>Promethearchaeales</taxon>
        <taxon>Promethearchaeaceae</taxon>
        <taxon>Candidatus Lokiarchaeum</taxon>
    </lineage>
</organism>
<dbReference type="Pfam" id="PF18741">
    <property type="entry name" value="MTES_1575"/>
    <property type="match status" value="1"/>
</dbReference>
<protein>
    <recommendedName>
        <fullName evidence="6">RAP domain-containing protein</fullName>
    </recommendedName>
</protein>
<dbReference type="EMBL" id="CP104013">
    <property type="protein sequence ID" value="UYP46630.1"/>
    <property type="molecule type" value="Genomic_DNA"/>
</dbReference>
<dbReference type="Pfam" id="PF13087">
    <property type="entry name" value="AAA_12"/>
    <property type="match status" value="1"/>
</dbReference>
<dbReference type="InterPro" id="IPR011335">
    <property type="entry name" value="Restrct_endonuc-II-like"/>
</dbReference>
<reference evidence="4" key="1">
    <citation type="submission" date="2022-09" db="EMBL/GenBank/DDBJ databases">
        <title>Actin cytoskeleton and complex cell architecture in an #Asgard archaeon.</title>
        <authorList>
            <person name="Ponce Toledo R.I."/>
            <person name="Schleper C."/>
            <person name="Rodrigues Oliveira T."/>
            <person name="Wollweber F."/>
            <person name="Xu J."/>
            <person name="Rittmann S."/>
            <person name="Klingl A."/>
            <person name="Pilhofer M."/>
        </authorList>
    </citation>
    <scope>NUCLEOTIDE SEQUENCE</scope>
    <source>
        <strain evidence="4">B-35</strain>
    </source>
</reference>
<feature type="domain" description="DNA2/NAM7 helicase helicase" evidence="1">
    <location>
        <begin position="308"/>
        <end position="372"/>
    </location>
</feature>
<dbReference type="InterPro" id="IPR041677">
    <property type="entry name" value="DNA2/NAM7_AAA_11"/>
</dbReference>
<dbReference type="InterPro" id="IPR027417">
    <property type="entry name" value="P-loop_NTPase"/>
</dbReference>
<dbReference type="InterPro" id="IPR045055">
    <property type="entry name" value="DNA2/NAM7-like"/>
</dbReference>
<evidence type="ECO:0000259" key="2">
    <source>
        <dbReference type="Pfam" id="PF13087"/>
    </source>
</evidence>
<dbReference type="Pfam" id="PF13195">
    <property type="entry name" value="DUF4011"/>
    <property type="match status" value="1"/>
</dbReference>
<name>A0ABY6HSZ1_9ARCH</name>
<evidence type="ECO:0000313" key="5">
    <source>
        <dbReference type="Proteomes" id="UP001208689"/>
    </source>
</evidence>
<accession>A0ABY6HSZ1</accession>
<dbReference type="Gene3D" id="3.40.960.10">
    <property type="entry name" value="VSR Endonuclease"/>
    <property type="match status" value="1"/>
</dbReference>
<feature type="domain" description="DNA2/NAM7 helicase-like C-terminal" evidence="2">
    <location>
        <begin position="1047"/>
        <end position="1286"/>
    </location>
</feature>
<sequence>MSKTSSKAIAKINRWKSNFLDLSNRNTQLNFNPSSKSYIEILHPDCATLFKILVVLDQTGTFPSVFKHKVRKSRAKKSSKTAFETTPEPNVSKETQDKHLEALEIVKKKARLTEVITKLTDNVLETRIKRIIRKNQDALDERGINILYITFGLLKWKEKGESTFSTSPLLFIPAKLSLKPLSVDLLDDEVIVNPALREKLLGEQIRLPKFGYEFDSRAFEHYFSSVEEAINIEPSWELQHRSFIGTFSFTKAPLFEDLDDHQTNLLNHPIVRAIAEEQGFAEKKENLPDRNFLGDKLAPTDSYAILDCDSSQMEAVLYAKSGSSLVIQGPPGTGKSQCIANIIAESLAVGKKVLFVAQKRAALDVVKKRLEKCGVGDFCLQVHSQNSNKKEILQQIEHSMNLNQADFQVREGKFKELGLIRDKLNEYVETINQSFGKMDLSLYEIIGHLLKLEEVPLIEADIRDPKSITEPDFVAIKDLFNQLELFRKTMENYDDNPWRYSRIVSPLILSPELHLVLRKLLVSFKKGNTHLQEALRQIHLKFSPDFINKLNGLNHWQKTLQIGKYWGDILRNIYELWETMDSDFYKLSEYFDLDSVVEFEDLDFHSLKQIRLAYEDLVPENKSLNKWLHHHLAEYLQKIEGFNDRVTVWNLKSKLKPIQGEKDLVRLEKFFNSYNDNALLLDVDSLVARFTIDYTSWFKRKGQNYKTDKESILACLRIPNPKANVMGHLNIIKAFQDEFGKPFSSSPEFLADLLEEFDGLFEQWKSFRELDDLLHPLLSVSFLTSEFQQNLWDKNHIFATQWYDNLPYLNDWFEVQVRKHHLRDLGMGDLFDGLINKKLVEVGPDKKLIPYEKIFEKTFYSIYFTDIKDSLPPIANFDRKFHEKELDKFIKIDSESLLLNQGRLQAKLFGQRPKSDLDISDTLLAQTGYIKRELKKKRNVKPLRQTFMEAQEYITLLKPCFLMSPLSIANYLAVEKYEQFFDIVIFDEASQVTPEDAIGAILRGKSLIVVGDSEQLPPTNFFSAQSNADEDFDDPELDVEIQSMESLLDECTGIGFREKLLKFHYRSKKEGLIAFSNINYYNGRLFSFPDIGTGKTKKLITKNQDSDERTTSQANLEAELDAEINGDLDNIHPELENYQDIVALPAIDFHYVSKGRKLKGTNKIEADALAHAIINHYKSNQKYQTKYSLGIVAFSQAQQDTIQKALDHLVKLEPSVESIIYNDPEEPLFIKNLESVQGDERDFIFFSIGYGKDMKGKMSLNFGPLNRTGGYRRLNVAITRARYHIKLFASFLPGDIPIDRVKARGLRDLVAYMKFARLSILPGKKDVFSLKEADRAESFEADVERTLEKLGYEVELKVGSSDFKIDLAVIDPDNPSKYILGIELDGGSYKDADNARDRDRIRTSVLHMLGWNMIHIWSMNWYTDKAKEIRRIKRNIKKAI</sequence>
<dbReference type="InterPro" id="IPR049468">
    <property type="entry name" value="Restrct_endonuc-II-like_dom"/>
</dbReference>
<feature type="domain" description="Restriction endonuclease type II-like" evidence="3">
    <location>
        <begin position="1339"/>
        <end position="1436"/>
    </location>
</feature>
<dbReference type="InterPro" id="IPR025103">
    <property type="entry name" value="DUF4011"/>
</dbReference>
<evidence type="ECO:0000259" key="3">
    <source>
        <dbReference type="Pfam" id="PF18741"/>
    </source>
</evidence>
<proteinExistence type="predicted"/>
<evidence type="ECO:0000259" key="1">
    <source>
        <dbReference type="Pfam" id="PF13086"/>
    </source>
</evidence>
<gene>
    <name evidence="4" type="ORF">NEF87_002915</name>
</gene>
<dbReference type="Pfam" id="PF13086">
    <property type="entry name" value="AAA_11"/>
    <property type="match status" value="2"/>
</dbReference>
<dbReference type="Proteomes" id="UP001208689">
    <property type="component" value="Chromosome"/>
</dbReference>
<evidence type="ECO:0008006" key="6">
    <source>
        <dbReference type="Google" id="ProtNLM"/>
    </source>
</evidence>